<evidence type="ECO:0000313" key="2">
    <source>
        <dbReference type="Proteomes" id="UP000759273"/>
    </source>
</evidence>
<sequence length="201" mass="22861">MNRFFVSDSESDTLIALATKLYGLKIGELINIALKNEFLPVTEPFRTEAAFILQCNANGTLDAWEIKQSMSRGIRALGTRPVYDSERLQGIFARYHLHEKHDNCSIANDEALWESAVEVYEALGKPVLSDCSKLDGARLVDDIFADWDTLWFEKAVYDVLATLAYRCEPDVPFNWFEGITFLSGIERDALGQWCRLPSRKK</sequence>
<proteinExistence type="predicted"/>
<evidence type="ECO:0000313" key="1">
    <source>
        <dbReference type="EMBL" id="MBS5333657.1"/>
    </source>
</evidence>
<name>A0A943DFJ0_9FIRM</name>
<accession>A0A943DFJ0</accession>
<gene>
    <name evidence="1" type="ORF">KHY36_14175</name>
</gene>
<dbReference type="Proteomes" id="UP000759273">
    <property type="component" value="Unassembled WGS sequence"/>
</dbReference>
<comment type="caution">
    <text evidence="1">The sequence shown here is derived from an EMBL/GenBank/DDBJ whole genome shotgun (WGS) entry which is preliminary data.</text>
</comment>
<dbReference type="AlphaFoldDB" id="A0A943DFJ0"/>
<reference evidence="1" key="1">
    <citation type="submission" date="2021-02" db="EMBL/GenBank/DDBJ databases">
        <title>Infant gut strain persistence is associated with maternal origin, phylogeny, and functional potential including surface adhesion and iron acquisition.</title>
        <authorList>
            <person name="Lou Y.C."/>
        </authorList>
    </citation>
    <scope>NUCLEOTIDE SEQUENCE</scope>
    <source>
        <strain evidence="1">L3_101_000M1_dasL3_101_000M1_concoct_87</strain>
    </source>
</reference>
<protein>
    <submittedName>
        <fullName evidence="1">Uncharacterized protein</fullName>
    </submittedName>
</protein>
<organism evidence="1 2">
    <name type="scientific">Subdoligranulum variabile</name>
    <dbReference type="NCBI Taxonomy" id="214851"/>
    <lineage>
        <taxon>Bacteria</taxon>
        <taxon>Bacillati</taxon>
        <taxon>Bacillota</taxon>
        <taxon>Clostridia</taxon>
        <taxon>Eubacteriales</taxon>
        <taxon>Oscillospiraceae</taxon>
        <taxon>Subdoligranulum</taxon>
    </lineage>
</organism>
<dbReference type="EMBL" id="JAGZGG010000051">
    <property type="protein sequence ID" value="MBS5333657.1"/>
    <property type="molecule type" value="Genomic_DNA"/>
</dbReference>